<protein>
    <recommendedName>
        <fullName evidence="4">DUF4230 domain-containing protein</fullName>
    </recommendedName>
</protein>
<gene>
    <name evidence="2" type="ORF">NCTC12742_00096</name>
</gene>
<evidence type="ECO:0000313" key="3">
    <source>
        <dbReference type="Proteomes" id="UP000272771"/>
    </source>
</evidence>
<dbReference type="KEGG" id="nwe:SAMEA3174300_0752"/>
<dbReference type="OrthoDB" id="154626at2"/>
<name>A0A3S5A6V6_9NEIS</name>
<feature type="chain" id="PRO_5018739064" description="DUF4230 domain-containing protein" evidence="1">
    <location>
        <begin position="21"/>
        <end position="204"/>
    </location>
</feature>
<evidence type="ECO:0008006" key="4">
    <source>
        <dbReference type="Google" id="ProtNLM"/>
    </source>
</evidence>
<evidence type="ECO:0000313" key="2">
    <source>
        <dbReference type="EMBL" id="VEJ49234.1"/>
    </source>
</evidence>
<dbReference type="AlphaFoldDB" id="A0A3S5A6V6"/>
<dbReference type="InterPro" id="IPR025324">
    <property type="entry name" value="DUF4230"/>
</dbReference>
<dbReference type="Proteomes" id="UP000272771">
    <property type="component" value="Chromosome"/>
</dbReference>
<dbReference type="Pfam" id="PF14014">
    <property type="entry name" value="DUF4230"/>
    <property type="match status" value="1"/>
</dbReference>
<dbReference type="RefSeq" id="WP_004284648.1">
    <property type="nucleotide sequence ID" value="NZ_CAUJRG010000003.1"/>
</dbReference>
<dbReference type="STRING" id="28091.SAMEA3174300_00752"/>
<keyword evidence="3" id="KW-1185">Reference proteome</keyword>
<feature type="signal peptide" evidence="1">
    <location>
        <begin position="1"/>
        <end position="20"/>
    </location>
</feature>
<evidence type="ECO:0000256" key="1">
    <source>
        <dbReference type="SAM" id="SignalP"/>
    </source>
</evidence>
<dbReference type="EMBL" id="LR134533">
    <property type="protein sequence ID" value="VEJ49234.1"/>
    <property type="molecule type" value="Genomic_DNA"/>
</dbReference>
<organism evidence="2 3">
    <name type="scientific">Neisseria weaveri</name>
    <dbReference type="NCBI Taxonomy" id="28091"/>
    <lineage>
        <taxon>Bacteria</taxon>
        <taxon>Pseudomonadati</taxon>
        <taxon>Pseudomonadota</taxon>
        <taxon>Betaproteobacteria</taxon>
        <taxon>Neisseriales</taxon>
        <taxon>Neisseriaceae</taxon>
        <taxon>Neisseria</taxon>
    </lineage>
</organism>
<accession>A0A3S5A6V6</accession>
<proteinExistence type="predicted"/>
<keyword evidence="1" id="KW-0732">Signal</keyword>
<reference evidence="2 3" key="1">
    <citation type="submission" date="2018-12" db="EMBL/GenBank/DDBJ databases">
        <authorList>
            <consortium name="Pathogen Informatics"/>
        </authorList>
    </citation>
    <scope>NUCLEOTIDE SEQUENCE [LARGE SCALE GENOMIC DNA]</scope>
    <source>
        <strain evidence="2 3">NCTC12742</strain>
    </source>
</reference>
<sequence>MKSFIRLMLLAVLMAAVAYAAWFARGQADRNRPLHQVLDSTAVLAQIRHLNRLESTSFHIDTVIKTQKQGNWYALWQDAQTGLFIARGSVVAGVDLNKLSRDNVDILDDRVIIKLPPVEILSVSLDNIEVYDMKTGSLNLHPADHSVLETVQTQAKQQVLASACEAKILEHAQTQVQQQLETLFALTQTKVSVYPAAVPVCKVN</sequence>